<dbReference type="AlphaFoldDB" id="A0A6I4M7X4"/>
<protein>
    <submittedName>
        <fullName evidence="2">DUF397 domain-containing protein</fullName>
    </submittedName>
</protein>
<gene>
    <name evidence="2" type="ORF">F8568_000250</name>
</gene>
<keyword evidence="3" id="KW-1185">Reference proteome</keyword>
<dbReference type="InterPro" id="IPR007278">
    <property type="entry name" value="DUF397"/>
</dbReference>
<dbReference type="EMBL" id="WBMS02000001">
    <property type="protein sequence ID" value="MVZ98838.1"/>
    <property type="molecule type" value="Genomic_DNA"/>
</dbReference>
<feature type="domain" description="DUF397" evidence="1">
    <location>
        <begin position="25"/>
        <end position="66"/>
    </location>
</feature>
<evidence type="ECO:0000313" key="2">
    <source>
        <dbReference type="EMBL" id="MVZ98838.1"/>
    </source>
</evidence>
<reference evidence="2" key="1">
    <citation type="submission" date="2019-12" db="EMBL/GenBank/DDBJ databases">
        <title>Actinomadura physcomitrii sp. nov., a novel actinomycete isolated from moss [Physcomitrium sphaericum (Ludw) Fuernr].</title>
        <authorList>
            <person name="Zhuang X."/>
        </authorList>
    </citation>
    <scope>NUCLEOTIDE SEQUENCE [LARGE SCALE GENOMIC DNA]</scope>
    <source>
        <strain evidence="2">LD22</strain>
    </source>
</reference>
<dbReference type="Pfam" id="PF04149">
    <property type="entry name" value="DUF397"/>
    <property type="match status" value="1"/>
</dbReference>
<organism evidence="2 3">
    <name type="scientific">Actinomadura physcomitrii</name>
    <dbReference type="NCBI Taxonomy" id="2650748"/>
    <lineage>
        <taxon>Bacteria</taxon>
        <taxon>Bacillati</taxon>
        <taxon>Actinomycetota</taxon>
        <taxon>Actinomycetes</taxon>
        <taxon>Streptosporangiales</taxon>
        <taxon>Thermomonosporaceae</taxon>
        <taxon>Actinomadura</taxon>
    </lineage>
</organism>
<dbReference type="Proteomes" id="UP000462055">
    <property type="component" value="Unassembled WGS sequence"/>
</dbReference>
<name>A0A6I4M7X4_9ACTN</name>
<sequence length="73" mass="7778">MPGLRRPSAVTYSSEFPVQVSGIKNATIEVAALGTGSIGIRDSKDPMGPRLSVTQADLKDLIERIKAGRLALR</sequence>
<evidence type="ECO:0000313" key="3">
    <source>
        <dbReference type="Proteomes" id="UP000462055"/>
    </source>
</evidence>
<accession>A0A6I4M7X4</accession>
<evidence type="ECO:0000259" key="1">
    <source>
        <dbReference type="Pfam" id="PF04149"/>
    </source>
</evidence>
<comment type="caution">
    <text evidence="2">The sequence shown here is derived from an EMBL/GenBank/DDBJ whole genome shotgun (WGS) entry which is preliminary data.</text>
</comment>
<proteinExistence type="predicted"/>